<dbReference type="Proteomes" id="UP000194857">
    <property type="component" value="Unassembled WGS sequence"/>
</dbReference>
<evidence type="ECO:0000313" key="2">
    <source>
        <dbReference type="Proteomes" id="UP000194857"/>
    </source>
</evidence>
<dbReference type="RefSeq" id="WP_023464621.1">
    <property type="nucleotide sequence ID" value="NZ_CAADLW010001262.1"/>
</dbReference>
<evidence type="ECO:0000313" key="1">
    <source>
        <dbReference type="EMBL" id="OTI57605.1"/>
    </source>
</evidence>
<dbReference type="AlphaFoldDB" id="A0A241XKQ4"/>
<comment type="caution">
    <text evidence="1">The sequence shown here is derived from an EMBL/GenBank/DDBJ whole genome shotgun (WGS) entry which is preliminary data.</text>
</comment>
<dbReference type="EMBL" id="NFFZ01000016">
    <property type="protein sequence ID" value="OTI57605.1"/>
    <property type="molecule type" value="Genomic_DNA"/>
</dbReference>
<accession>A0A241XKQ4</accession>
<proteinExistence type="predicted"/>
<sequence length="154" mass="17893">MIQYPNICPPLREGYGFNPVSPLARTELQSGRARQRRRFTSVPTMASVRWRLTDTEAMLFEAWFRDQLVDGSQWFECPLKTPETPNGLRTYVARFTDIYDGPDLVSGSLSLWDFTATLELRERPIIDPGWTILPEFILHPDIFDIAMNREWPEA</sequence>
<reference evidence="2" key="1">
    <citation type="submission" date="2017-05" db="EMBL/GenBank/DDBJ databases">
        <authorList>
            <person name="Giani T."/>
            <person name="Arena F."/>
            <person name="Pollini S."/>
            <person name="Di Pilato V."/>
            <person name="D'Andrea M.M."/>
            <person name="Henrici De Angelis L."/>
            <person name="Bassetti M."/>
            <person name="Rossolini G.M."/>
        </authorList>
    </citation>
    <scope>NUCLEOTIDE SEQUENCE [LARGE SCALE GENOMIC DNA]</scope>
    <source>
        <strain evidence="2">S567_C10_BS</strain>
    </source>
</reference>
<gene>
    <name evidence="1" type="ORF">CAZ10_25605</name>
</gene>
<organism evidence="1 2">
    <name type="scientific">Pseudomonas aeruginosa</name>
    <dbReference type="NCBI Taxonomy" id="287"/>
    <lineage>
        <taxon>Bacteria</taxon>
        <taxon>Pseudomonadati</taxon>
        <taxon>Pseudomonadota</taxon>
        <taxon>Gammaproteobacteria</taxon>
        <taxon>Pseudomonadales</taxon>
        <taxon>Pseudomonadaceae</taxon>
        <taxon>Pseudomonas</taxon>
    </lineage>
</organism>
<protein>
    <submittedName>
        <fullName evidence="1">Uncharacterized protein</fullName>
    </submittedName>
</protein>
<name>A0A241XKQ4_PSEAI</name>